<keyword evidence="6" id="KW-0472">Membrane</keyword>
<comment type="similarity">
    <text evidence="2">Belongs to the OmpP1/FadL family.</text>
</comment>
<dbReference type="Proteomes" id="UP000831534">
    <property type="component" value="Chromosome"/>
</dbReference>
<comment type="subcellular location">
    <subcellularLocation>
        <location evidence="1">Cell outer membrane</location>
        <topology evidence="1">Multi-pass membrane protein</topology>
    </subcellularLocation>
</comment>
<dbReference type="Gene3D" id="2.40.160.60">
    <property type="entry name" value="Outer membrane protein transport protein (OMPP1/FadL/TodX)"/>
    <property type="match status" value="1"/>
</dbReference>
<dbReference type="Pfam" id="PF03349">
    <property type="entry name" value="Toluene_X"/>
    <property type="match status" value="1"/>
</dbReference>
<dbReference type="GO" id="GO:0009279">
    <property type="term" value="C:cell outer membrane"/>
    <property type="evidence" value="ECO:0007669"/>
    <property type="project" value="UniProtKB-SubCell"/>
</dbReference>
<dbReference type="KEGG" id="ckh:LVJ77_09460"/>
<accession>A0ABD8B6Q0</accession>
<evidence type="ECO:0000256" key="2">
    <source>
        <dbReference type="ARBA" id="ARBA00008163"/>
    </source>
</evidence>
<evidence type="ECO:0000256" key="7">
    <source>
        <dbReference type="ARBA" id="ARBA00023237"/>
    </source>
</evidence>
<dbReference type="InterPro" id="IPR005017">
    <property type="entry name" value="OMPP1/FadL/TodX"/>
</dbReference>
<evidence type="ECO:0000256" key="6">
    <source>
        <dbReference type="ARBA" id="ARBA00023136"/>
    </source>
</evidence>
<keyword evidence="10" id="KW-1185">Reference proteome</keyword>
<dbReference type="AlphaFoldDB" id="A0ABD8B6Q0"/>
<sequence>MLSKNVKPLAWLLCSLFAHQAAASGYHFGTQSVSAQSSANANAAEADDATTVFANPAGVATLENHQVSAALNVVVPHIHYHQAQAVHLNGGTPVQGSTSGKITVGAAVVPHLYGAYKINDRFGLGLGVYTPFASGTEYDKDSVLRYNMNKLGLATIAFEPVLAVKAGERHAFGVGVVAQHSRAQLRKFADWNASGAFDPAVKAATRNPAATANGKADGYAEVEGTDWGFGYHLGWLFDINERVRVGANYRSQVSHTLKGKAKWHYDTSAGSVFATSNPVPTPAGNLPLAAVAKAQVAANGYVPEENASVKIVTPESLSVHGMFKANDKLDLFGDVTWTRHSRFKNATLKFENAKNIGPAGRSDQTRLNPDWRDTVRVSLGGAYRVSAPLQLRAGVAFDQSPVRHAGKRLNTLPDGNRIWWSAGAKYTLKDKHVFDVAYSHIHINDTSMRAAPATGRDVDSKGASSAKFKNYANILGAQYTYRF</sequence>
<evidence type="ECO:0000256" key="5">
    <source>
        <dbReference type="ARBA" id="ARBA00022729"/>
    </source>
</evidence>
<protein>
    <submittedName>
        <fullName evidence="9">OmpP1/FadL family transporter</fullName>
    </submittedName>
</protein>
<feature type="chain" id="PRO_5044824986" evidence="8">
    <location>
        <begin position="24"/>
        <end position="483"/>
    </location>
</feature>
<proteinExistence type="inferred from homology"/>
<keyword evidence="5 8" id="KW-0732">Signal</keyword>
<evidence type="ECO:0000313" key="9">
    <source>
        <dbReference type="EMBL" id="XHH49682.1"/>
    </source>
</evidence>
<evidence type="ECO:0000256" key="4">
    <source>
        <dbReference type="ARBA" id="ARBA00022692"/>
    </source>
</evidence>
<evidence type="ECO:0000256" key="1">
    <source>
        <dbReference type="ARBA" id="ARBA00004571"/>
    </source>
</evidence>
<keyword evidence="3" id="KW-1134">Transmembrane beta strand</keyword>
<feature type="signal peptide" evidence="8">
    <location>
        <begin position="1"/>
        <end position="23"/>
    </location>
</feature>
<evidence type="ECO:0000313" key="10">
    <source>
        <dbReference type="Proteomes" id="UP000831534"/>
    </source>
</evidence>
<dbReference type="SUPFAM" id="SSF56935">
    <property type="entry name" value="Porins"/>
    <property type="match status" value="1"/>
</dbReference>
<reference evidence="9 10" key="1">
    <citation type="journal article" date="2022" name="Res Sq">
        <title>Evolution of multicellular longitudinally dividing oral cavity symbionts (Neisseriaceae).</title>
        <authorList>
            <person name="Nyongesa S."/>
            <person name="Weber P."/>
            <person name="Bernet E."/>
            <person name="Pullido F."/>
            <person name="Nieckarz M."/>
            <person name="Delaby M."/>
            <person name="Nieves C."/>
            <person name="Viehboeck T."/>
            <person name="Krause N."/>
            <person name="Rivera-Millot A."/>
            <person name="Nakamura A."/>
            <person name="Vischer N."/>
            <person name="VanNieuwenhze M."/>
            <person name="Brun Y."/>
            <person name="Cava F."/>
            <person name="Bulgheresi S."/>
            <person name="Veyrier F."/>
        </authorList>
    </citation>
    <scope>NUCLEOTIDE SEQUENCE [LARGE SCALE GENOMIC DNA]</scope>
    <source>
        <strain evidence="9 10">17694</strain>
    </source>
</reference>
<keyword evidence="7" id="KW-0998">Cell outer membrane</keyword>
<keyword evidence="4" id="KW-0812">Transmembrane</keyword>
<dbReference type="PANTHER" id="PTHR35093:SF8">
    <property type="entry name" value="OUTER MEMBRANE PROTEIN NMB0088-RELATED"/>
    <property type="match status" value="1"/>
</dbReference>
<dbReference type="RefSeq" id="WP_027009688.1">
    <property type="nucleotide sequence ID" value="NZ_CP091521.1"/>
</dbReference>
<gene>
    <name evidence="9" type="ORF">LVJ77_09460</name>
</gene>
<dbReference type="PANTHER" id="PTHR35093">
    <property type="entry name" value="OUTER MEMBRANE PROTEIN NMB0088-RELATED"/>
    <property type="match status" value="1"/>
</dbReference>
<name>A0ABD8B6Q0_9NEIS</name>
<dbReference type="EMBL" id="CP091521">
    <property type="protein sequence ID" value="XHH49682.1"/>
    <property type="molecule type" value="Genomic_DNA"/>
</dbReference>
<organism evidence="9 10">
    <name type="scientific">Conchiformibius kuhniae</name>
    <dbReference type="NCBI Taxonomy" id="211502"/>
    <lineage>
        <taxon>Bacteria</taxon>
        <taxon>Pseudomonadati</taxon>
        <taxon>Pseudomonadota</taxon>
        <taxon>Betaproteobacteria</taxon>
        <taxon>Neisseriales</taxon>
        <taxon>Neisseriaceae</taxon>
        <taxon>Conchiformibius</taxon>
    </lineage>
</organism>
<evidence type="ECO:0000256" key="8">
    <source>
        <dbReference type="SAM" id="SignalP"/>
    </source>
</evidence>
<evidence type="ECO:0000256" key="3">
    <source>
        <dbReference type="ARBA" id="ARBA00022452"/>
    </source>
</evidence>